<evidence type="ECO:0000256" key="3">
    <source>
        <dbReference type="ARBA" id="ARBA00022670"/>
    </source>
</evidence>
<proteinExistence type="predicted"/>
<keyword evidence="3" id="KW-0645">Protease</keyword>
<feature type="transmembrane region" description="Helical" evidence="8">
    <location>
        <begin position="215"/>
        <end position="240"/>
    </location>
</feature>
<protein>
    <submittedName>
        <fullName evidence="9">Eight transmembrane protein EpsH</fullName>
    </submittedName>
</protein>
<keyword evidence="2" id="KW-1003">Cell membrane</keyword>
<evidence type="ECO:0000256" key="5">
    <source>
        <dbReference type="ARBA" id="ARBA00022801"/>
    </source>
</evidence>
<keyword evidence="5" id="KW-0378">Hydrolase</keyword>
<dbReference type="GO" id="GO:0006508">
    <property type="term" value="P:proteolysis"/>
    <property type="evidence" value="ECO:0007669"/>
    <property type="project" value="UniProtKB-KW"/>
</dbReference>
<dbReference type="GO" id="GO:0008233">
    <property type="term" value="F:peptidase activity"/>
    <property type="evidence" value="ECO:0007669"/>
    <property type="project" value="UniProtKB-KW"/>
</dbReference>
<evidence type="ECO:0000256" key="1">
    <source>
        <dbReference type="ARBA" id="ARBA00004651"/>
    </source>
</evidence>
<dbReference type="Pfam" id="PF09721">
    <property type="entry name" value="Exosortase_EpsH"/>
    <property type="match status" value="1"/>
</dbReference>
<dbReference type="GO" id="GO:0005886">
    <property type="term" value="C:plasma membrane"/>
    <property type="evidence" value="ECO:0007669"/>
    <property type="project" value="UniProtKB-SubCell"/>
</dbReference>
<keyword evidence="6 8" id="KW-1133">Transmembrane helix</keyword>
<dbReference type="Proteomes" id="UP000003688">
    <property type="component" value="Unassembled WGS sequence"/>
</dbReference>
<dbReference type="InterPro" id="IPR026392">
    <property type="entry name" value="Exo/Archaeosortase_dom"/>
</dbReference>
<evidence type="ECO:0000256" key="2">
    <source>
        <dbReference type="ARBA" id="ARBA00022475"/>
    </source>
</evidence>
<feature type="transmembrane region" description="Helical" evidence="8">
    <location>
        <begin position="247"/>
        <end position="267"/>
    </location>
</feature>
<feature type="transmembrane region" description="Helical" evidence="8">
    <location>
        <begin position="287"/>
        <end position="308"/>
    </location>
</feature>
<comment type="subcellular location">
    <subcellularLocation>
        <location evidence="1">Cell membrane</location>
        <topology evidence="1">Multi-pass membrane protein</topology>
    </subcellularLocation>
</comment>
<evidence type="ECO:0000313" key="10">
    <source>
        <dbReference type="Proteomes" id="UP000003688"/>
    </source>
</evidence>
<evidence type="ECO:0000256" key="6">
    <source>
        <dbReference type="ARBA" id="ARBA00022989"/>
    </source>
</evidence>
<keyword evidence="10" id="KW-1185">Reference proteome</keyword>
<dbReference type="InterPro" id="IPR019127">
    <property type="entry name" value="Exosortase"/>
</dbReference>
<gene>
    <name evidence="9" type="ORF">Cflav_PD4170</name>
</gene>
<evidence type="ECO:0000256" key="8">
    <source>
        <dbReference type="SAM" id="Phobius"/>
    </source>
</evidence>
<evidence type="ECO:0000256" key="7">
    <source>
        <dbReference type="ARBA" id="ARBA00023136"/>
    </source>
</evidence>
<evidence type="ECO:0000256" key="4">
    <source>
        <dbReference type="ARBA" id="ARBA00022692"/>
    </source>
</evidence>
<feature type="transmembrane region" description="Helical" evidence="8">
    <location>
        <begin position="131"/>
        <end position="149"/>
    </location>
</feature>
<comment type="caution">
    <text evidence="9">The sequence shown here is derived from an EMBL/GenBank/DDBJ whole genome shotgun (WGS) entry which is preliminary data.</text>
</comment>
<dbReference type="AlphaFoldDB" id="B9XEZ4"/>
<dbReference type="NCBIfam" id="TIGR04178">
    <property type="entry name" value="exo_archaeo"/>
    <property type="match status" value="1"/>
</dbReference>
<keyword evidence="4 8" id="KW-0812">Transmembrane</keyword>
<dbReference type="EMBL" id="ABOX02000009">
    <property type="protein sequence ID" value="EEF61492.1"/>
    <property type="molecule type" value="Genomic_DNA"/>
</dbReference>
<feature type="transmembrane region" description="Helical" evidence="8">
    <location>
        <begin position="72"/>
        <end position="91"/>
    </location>
</feature>
<dbReference type="RefSeq" id="WP_007414384.1">
    <property type="nucleotide sequence ID" value="NZ_ABOX02000009.1"/>
</dbReference>
<accession>B9XEZ4</accession>
<organism evidence="9 10">
    <name type="scientific">Pedosphaera parvula (strain Ellin514)</name>
    <dbReference type="NCBI Taxonomy" id="320771"/>
    <lineage>
        <taxon>Bacteria</taxon>
        <taxon>Pseudomonadati</taxon>
        <taxon>Verrucomicrobiota</taxon>
        <taxon>Pedosphaerae</taxon>
        <taxon>Pedosphaerales</taxon>
        <taxon>Pedosphaeraceae</taxon>
        <taxon>Pedosphaera</taxon>
    </lineage>
</organism>
<dbReference type="STRING" id="320771.Cflav_PD4170"/>
<feature type="transmembrane region" description="Helical" evidence="8">
    <location>
        <begin position="30"/>
        <end position="52"/>
    </location>
</feature>
<feature type="transmembrane region" description="Helical" evidence="8">
    <location>
        <begin position="103"/>
        <end position="124"/>
    </location>
</feature>
<feature type="transmembrane region" description="Helical" evidence="8">
    <location>
        <begin position="155"/>
        <end position="171"/>
    </location>
</feature>
<reference evidence="9 10" key="1">
    <citation type="journal article" date="2011" name="J. Bacteriol.">
        <title>Genome sequence of 'Pedosphaera parvula' Ellin514, an aerobic Verrucomicrobial isolate from pasture soil.</title>
        <authorList>
            <person name="Kant R."/>
            <person name="van Passel M.W."/>
            <person name="Sangwan P."/>
            <person name="Palva A."/>
            <person name="Lucas S."/>
            <person name="Copeland A."/>
            <person name="Lapidus A."/>
            <person name="Glavina Del Rio T."/>
            <person name="Dalin E."/>
            <person name="Tice H."/>
            <person name="Bruce D."/>
            <person name="Goodwin L."/>
            <person name="Pitluck S."/>
            <person name="Chertkov O."/>
            <person name="Larimer F.W."/>
            <person name="Land M.L."/>
            <person name="Hauser L."/>
            <person name="Brettin T.S."/>
            <person name="Detter J.C."/>
            <person name="Han S."/>
            <person name="de Vos W.M."/>
            <person name="Janssen P.H."/>
            <person name="Smidt H."/>
        </authorList>
    </citation>
    <scope>NUCLEOTIDE SEQUENCE [LARGE SCALE GENOMIC DNA]</scope>
    <source>
        <strain evidence="9 10">Ellin514</strain>
    </source>
</reference>
<dbReference type="OrthoDB" id="9769061at2"/>
<keyword evidence="7 8" id="KW-0472">Membrane</keyword>
<sequence length="324" mass="36144" precursor="true">MESQPNSPGIVAEFKAEFLRCWQLLPNKGLFFGLLGGWLMLFQFLGNGTFGYVDTSSLLKWMYAAYNIKNTVTDDGIGNLVPFAVLALFWWKRKELLALKLEPWWPGLVVLFLSLALHVIGYLVQQPRLSIVALFTGIYGLTGLVWGFGWMWRSFFPYFLFIFSVPLGSLAEPISFPLRVFVTKIVAMIAPLLGIDVIREGTQLYDGARTYQFEVAAACSGIRSLTSIIVITTIVAFVFLSGNSKRMIMIVAAFPLAVIGNVIRLMGVVVVADMFGQDWGNRVHDSFILSILPYIPAILGVYALAFWLNKPRAESPLPLETKPV</sequence>
<evidence type="ECO:0000313" key="9">
    <source>
        <dbReference type="EMBL" id="EEF61492.1"/>
    </source>
</evidence>
<name>B9XEZ4_PEDPL</name>